<dbReference type="PANTHER" id="PTHR43735">
    <property type="entry name" value="APOPTOSIS-INDUCING FACTOR 1"/>
    <property type="match status" value="1"/>
</dbReference>
<comment type="similarity">
    <text evidence="1">Belongs to the FAD-dependent oxidoreductase family.</text>
</comment>
<protein>
    <submittedName>
        <fullName evidence="7">Apoptosis-inducing factor-like protein A-like</fullName>
    </submittedName>
</protein>
<dbReference type="OrthoDB" id="202203at2759"/>
<keyword evidence="3" id="KW-0274">FAD</keyword>
<dbReference type="GO" id="GO:0004174">
    <property type="term" value="F:electron-transferring-flavoprotein dehydrogenase activity"/>
    <property type="evidence" value="ECO:0007669"/>
    <property type="project" value="TreeGrafter"/>
</dbReference>
<dbReference type="Proteomes" id="UP000634136">
    <property type="component" value="Unassembled WGS sequence"/>
</dbReference>
<dbReference type="FunFam" id="3.50.50.100:FF:000006">
    <property type="entry name" value="apoptosis-inducing factor 2"/>
    <property type="match status" value="1"/>
</dbReference>
<proteinExistence type="inferred from homology"/>
<dbReference type="InterPro" id="IPR036188">
    <property type="entry name" value="FAD/NAD-bd_sf"/>
</dbReference>
<reference evidence="7" key="1">
    <citation type="submission" date="2020-09" db="EMBL/GenBank/DDBJ databases">
        <title>Genome-Enabled Discovery of Anthraquinone Biosynthesis in Senna tora.</title>
        <authorList>
            <person name="Kang S.-H."/>
            <person name="Pandey R.P."/>
            <person name="Lee C.-M."/>
            <person name="Sim J.-S."/>
            <person name="Jeong J.-T."/>
            <person name="Choi B.-S."/>
            <person name="Jung M."/>
            <person name="Ginzburg D."/>
            <person name="Zhao K."/>
            <person name="Won S.Y."/>
            <person name="Oh T.-J."/>
            <person name="Yu Y."/>
            <person name="Kim N.-H."/>
            <person name="Lee O.R."/>
            <person name="Lee T.-H."/>
            <person name="Bashyal P."/>
            <person name="Kim T.-S."/>
            <person name="Lee W.-H."/>
            <person name="Kawkins C."/>
            <person name="Kim C.-K."/>
            <person name="Kim J.S."/>
            <person name="Ahn B.O."/>
            <person name="Rhee S.Y."/>
            <person name="Sohng J.K."/>
        </authorList>
    </citation>
    <scope>NUCLEOTIDE SEQUENCE</scope>
    <source>
        <tissue evidence="7">Leaf</tissue>
    </source>
</reference>
<gene>
    <name evidence="7" type="ORF">G2W53_037908</name>
</gene>
<evidence type="ECO:0000256" key="1">
    <source>
        <dbReference type="ARBA" id="ARBA00006442"/>
    </source>
</evidence>
<feature type="domain" description="FAD/NAD(P)-binding" evidence="6">
    <location>
        <begin position="13"/>
        <end position="288"/>
    </location>
</feature>
<dbReference type="Pfam" id="PF07992">
    <property type="entry name" value="Pyr_redox_2"/>
    <property type="match status" value="1"/>
</dbReference>
<evidence type="ECO:0000256" key="4">
    <source>
        <dbReference type="ARBA" id="ARBA00023002"/>
    </source>
</evidence>
<evidence type="ECO:0000313" key="8">
    <source>
        <dbReference type="Proteomes" id="UP000634136"/>
    </source>
</evidence>
<dbReference type="AlphaFoldDB" id="A0A834W1G4"/>
<sequence length="360" mass="39488">MDRRESSSVRGNKVVVIGGGVAGSLLAKSLQFHSHVTLIDPKEYFEMPWGSLRAKVEPSFGERMMINHREYLTNAHIVISNATNITKTQVITDDGRQIDYDYLVIATGHADSFPKRKTERLDQFRQEFDKIKSAKSILIIGGGPTGVELAGEIASDFPSKKVTLVHKGPRLLDFIGPKAADKTLSWLKSKKVDVKLEQSVNLSAIKEGSKEYQTSLGEKIEADCHFLCTSRNSGSAWLEKTELKNELDVLGRLKVDQYLRVCGRPNIFAIGDISDVPEIKQGFCAQKQATLVVRNLKVLIEGGKEGSMGTYTPLPPVAIVSLGRKEAVAQLPGLTVIGRVPGLIKSGDLFVGKTRKQMGV</sequence>
<comment type="caution">
    <text evidence="7">The sequence shown here is derived from an EMBL/GenBank/DDBJ whole genome shotgun (WGS) entry which is preliminary data.</text>
</comment>
<comment type="function">
    <text evidence="5">Putative FAD-dependent oxidoreductase.</text>
</comment>
<dbReference type="InterPro" id="IPR023753">
    <property type="entry name" value="FAD/NAD-binding_dom"/>
</dbReference>
<dbReference type="SUPFAM" id="SSF51905">
    <property type="entry name" value="FAD/NAD(P)-binding domain"/>
    <property type="match status" value="2"/>
</dbReference>
<keyword evidence="2" id="KW-0285">Flavoprotein</keyword>
<evidence type="ECO:0000259" key="6">
    <source>
        <dbReference type="Pfam" id="PF07992"/>
    </source>
</evidence>
<name>A0A834W1G4_9FABA</name>
<keyword evidence="8" id="KW-1185">Reference proteome</keyword>
<accession>A0A834W1G4</accession>
<dbReference type="EMBL" id="JAAIUW010000012">
    <property type="protein sequence ID" value="KAF7805747.1"/>
    <property type="molecule type" value="Genomic_DNA"/>
</dbReference>
<dbReference type="PANTHER" id="PTHR43735:SF3">
    <property type="entry name" value="FERROPTOSIS SUPPRESSOR PROTEIN 1"/>
    <property type="match status" value="1"/>
</dbReference>
<keyword evidence="4" id="KW-0560">Oxidoreductase</keyword>
<evidence type="ECO:0000256" key="2">
    <source>
        <dbReference type="ARBA" id="ARBA00022630"/>
    </source>
</evidence>
<dbReference type="PRINTS" id="PR00368">
    <property type="entry name" value="FADPNR"/>
</dbReference>
<evidence type="ECO:0000256" key="5">
    <source>
        <dbReference type="ARBA" id="ARBA00057036"/>
    </source>
</evidence>
<dbReference type="GO" id="GO:0050660">
    <property type="term" value="F:flavin adenine dinucleotide binding"/>
    <property type="evidence" value="ECO:0007669"/>
    <property type="project" value="TreeGrafter"/>
</dbReference>
<dbReference type="Gene3D" id="3.50.50.100">
    <property type="match status" value="1"/>
</dbReference>
<evidence type="ECO:0000313" key="7">
    <source>
        <dbReference type="EMBL" id="KAF7805747.1"/>
    </source>
</evidence>
<evidence type="ECO:0000256" key="3">
    <source>
        <dbReference type="ARBA" id="ARBA00022827"/>
    </source>
</evidence>
<dbReference type="GO" id="GO:0005737">
    <property type="term" value="C:cytoplasm"/>
    <property type="evidence" value="ECO:0007669"/>
    <property type="project" value="TreeGrafter"/>
</dbReference>
<organism evidence="7 8">
    <name type="scientific">Senna tora</name>
    <dbReference type="NCBI Taxonomy" id="362788"/>
    <lineage>
        <taxon>Eukaryota</taxon>
        <taxon>Viridiplantae</taxon>
        <taxon>Streptophyta</taxon>
        <taxon>Embryophyta</taxon>
        <taxon>Tracheophyta</taxon>
        <taxon>Spermatophyta</taxon>
        <taxon>Magnoliopsida</taxon>
        <taxon>eudicotyledons</taxon>
        <taxon>Gunneridae</taxon>
        <taxon>Pentapetalae</taxon>
        <taxon>rosids</taxon>
        <taxon>fabids</taxon>
        <taxon>Fabales</taxon>
        <taxon>Fabaceae</taxon>
        <taxon>Caesalpinioideae</taxon>
        <taxon>Cassia clade</taxon>
        <taxon>Senna</taxon>
    </lineage>
</organism>